<reference evidence="2" key="1">
    <citation type="journal article" date="2019" name="Int. J. Syst. Evol. Microbiol.">
        <title>The Global Catalogue of Microorganisms (GCM) 10K type strain sequencing project: providing services to taxonomists for standard genome sequencing and annotation.</title>
        <authorList>
            <consortium name="The Broad Institute Genomics Platform"/>
            <consortium name="The Broad Institute Genome Sequencing Center for Infectious Disease"/>
            <person name="Wu L."/>
            <person name="Ma J."/>
        </authorList>
    </citation>
    <scope>NUCLEOTIDE SEQUENCE [LARGE SCALE GENOMIC DNA]</scope>
    <source>
        <strain evidence="2">CCUG 60742</strain>
    </source>
</reference>
<keyword evidence="2" id="KW-1185">Reference proteome</keyword>
<comment type="caution">
    <text evidence="1">The sequence shown here is derived from an EMBL/GenBank/DDBJ whole genome shotgun (WGS) entry which is preliminary data.</text>
</comment>
<name>A0ABW2ZDD5_9SPHI</name>
<sequence length="207" mass="23788">MDKFSPDASGLTPLPANDIEATSRAIKDQFRIETPGFIDFKLEQFEVLNHHRAVNITNTFAIKNACGDSYLLFLNVDTDHTPAKGQKTVVTEQQAWALAYLKRDFGRVFIRTETIIDKIREIIFPIELDFKEDKPFSDRYYVLTDDKHKTEQAITLEFRTAMMAIKETDFVVEIFEHTLIIGNRKPITPEHTLYLAGFVAKLAELKC</sequence>
<evidence type="ECO:0000313" key="2">
    <source>
        <dbReference type="Proteomes" id="UP001597073"/>
    </source>
</evidence>
<organism evidence="1 2">
    <name type="scientific">Mucilaginibacter lutimaris</name>
    <dbReference type="NCBI Taxonomy" id="931629"/>
    <lineage>
        <taxon>Bacteria</taxon>
        <taxon>Pseudomonadati</taxon>
        <taxon>Bacteroidota</taxon>
        <taxon>Sphingobacteriia</taxon>
        <taxon>Sphingobacteriales</taxon>
        <taxon>Sphingobacteriaceae</taxon>
        <taxon>Mucilaginibacter</taxon>
    </lineage>
</organism>
<dbReference type="Proteomes" id="UP001597073">
    <property type="component" value="Unassembled WGS sequence"/>
</dbReference>
<dbReference type="EMBL" id="JBHTIA010000003">
    <property type="protein sequence ID" value="MFD0764187.1"/>
    <property type="molecule type" value="Genomic_DNA"/>
</dbReference>
<accession>A0ABW2ZDD5</accession>
<evidence type="ECO:0000313" key="1">
    <source>
        <dbReference type="EMBL" id="MFD0764187.1"/>
    </source>
</evidence>
<protein>
    <submittedName>
        <fullName evidence="1">Uncharacterized protein</fullName>
    </submittedName>
</protein>
<proteinExistence type="predicted"/>
<gene>
    <name evidence="1" type="ORF">ACFQZI_04950</name>
</gene>
<dbReference type="RefSeq" id="WP_377139195.1">
    <property type="nucleotide sequence ID" value="NZ_JBHTIA010000003.1"/>
</dbReference>